<evidence type="ECO:0000313" key="2">
    <source>
        <dbReference type="EMBL" id="MBM9478237.1"/>
    </source>
</evidence>
<feature type="compositionally biased region" description="Polar residues" evidence="1">
    <location>
        <begin position="19"/>
        <end position="29"/>
    </location>
</feature>
<evidence type="ECO:0000313" key="3">
    <source>
        <dbReference type="Proteomes" id="UP000663801"/>
    </source>
</evidence>
<name>A0A938YLK2_9ACTN</name>
<dbReference type="AlphaFoldDB" id="A0A938YLK2"/>
<dbReference type="Proteomes" id="UP000663801">
    <property type="component" value="Unassembled WGS sequence"/>
</dbReference>
<dbReference type="EMBL" id="JAERWL010000016">
    <property type="protein sequence ID" value="MBM9478237.1"/>
    <property type="molecule type" value="Genomic_DNA"/>
</dbReference>
<gene>
    <name evidence="2" type="ORF">JL107_17450</name>
</gene>
<comment type="caution">
    <text evidence="2">The sequence shown here is derived from an EMBL/GenBank/DDBJ whole genome shotgun (WGS) entry which is preliminary data.</text>
</comment>
<feature type="compositionally biased region" description="Pro residues" evidence="1">
    <location>
        <begin position="1"/>
        <end position="13"/>
    </location>
</feature>
<sequence>MPTAPVPGGPPPVTRAVPSTASSGAPTGRQTDADIAAAVDDELATLTDLPLAEHPQVYARLHGTLTDALAATVDQGR</sequence>
<organism evidence="2 3">
    <name type="scientific">Nakamurella flavida</name>
    <dbReference type="NCBI Taxonomy" id="363630"/>
    <lineage>
        <taxon>Bacteria</taxon>
        <taxon>Bacillati</taxon>
        <taxon>Actinomycetota</taxon>
        <taxon>Actinomycetes</taxon>
        <taxon>Nakamurellales</taxon>
        <taxon>Nakamurellaceae</taxon>
        <taxon>Nakamurella</taxon>
    </lineage>
</organism>
<reference evidence="2" key="1">
    <citation type="submission" date="2021-01" db="EMBL/GenBank/DDBJ databases">
        <title>KCTC 19127 draft genome.</title>
        <authorList>
            <person name="An D."/>
        </authorList>
    </citation>
    <scope>NUCLEOTIDE SEQUENCE</scope>
    <source>
        <strain evidence="2">KCTC 19127</strain>
    </source>
</reference>
<protein>
    <submittedName>
        <fullName evidence="2">Uncharacterized protein</fullName>
    </submittedName>
</protein>
<feature type="region of interest" description="Disordered" evidence="1">
    <location>
        <begin position="1"/>
        <end position="29"/>
    </location>
</feature>
<keyword evidence="3" id="KW-1185">Reference proteome</keyword>
<proteinExistence type="predicted"/>
<dbReference type="RefSeq" id="WP_205258362.1">
    <property type="nucleotide sequence ID" value="NZ_BAAAPV010000006.1"/>
</dbReference>
<evidence type="ECO:0000256" key="1">
    <source>
        <dbReference type="SAM" id="MobiDB-lite"/>
    </source>
</evidence>
<accession>A0A938YLK2</accession>